<dbReference type="GO" id="GO:0051082">
    <property type="term" value="F:unfolded protein binding"/>
    <property type="evidence" value="ECO:0007669"/>
    <property type="project" value="TreeGrafter"/>
</dbReference>
<dbReference type="SMART" id="SM00883">
    <property type="entry name" value="Cpn10"/>
    <property type="match status" value="1"/>
</dbReference>
<dbReference type="GO" id="GO:0044183">
    <property type="term" value="F:protein folding chaperone"/>
    <property type="evidence" value="ECO:0007669"/>
    <property type="project" value="InterPro"/>
</dbReference>
<comment type="caution">
    <text evidence="5">The sequence shown here is derived from an EMBL/GenBank/DDBJ whole genome shotgun (WGS) entry which is preliminary data.</text>
</comment>
<dbReference type="NCBIfam" id="NF001534">
    <property type="entry name" value="PRK00364.2-5"/>
    <property type="match status" value="1"/>
</dbReference>
<dbReference type="HAMAP" id="MF_00580">
    <property type="entry name" value="CH10"/>
    <property type="match status" value="1"/>
</dbReference>
<organism evidence="5 6">
    <name type="scientific">Thermacetogenium phaeum</name>
    <dbReference type="NCBI Taxonomy" id="85874"/>
    <lineage>
        <taxon>Bacteria</taxon>
        <taxon>Bacillati</taxon>
        <taxon>Bacillota</taxon>
        <taxon>Clostridia</taxon>
        <taxon>Thermoanaerobacterales</taxon>
        <taxon>Thermoanaerobacteraceae</taxon>
        <taxon>Thermacetogenium</taxon>
    </lineage>
</organism>
<evidence type="ECO:0000256" key="4">
    <source>
        <dbReference type="RuleBase" id="RU000535"/>
    </source>
</evidence>
<protein>
    <recommendedName>
        <fullName evidence="3">Co-chaperonin GroES</fullName>
    </recommendedName>
    <alternativeName>
        <fullName evidence="3">10 kDa chaperonin</fullName>
    </alternativeName>
    <alternativeName>
        <fullName evidence="3">Chaperonin-10</fullName>
        <shortName evidence="3">Cpn10</shortName>
    </alternativeName>
</protein>
<evidence type="ECO:0000313" key="5">
    <source>
        <dbReference type="EMBL" id="KUK35936.1"/>
    </source>
</evidence>
<evidence type="ECO:0000256" key="2">
    <source>
        <dbReference type="ARBA" id="ARBA00023186"/>
    </source>
</evidence>
<dbReference type="SUPFAM" id="SSF50129">
    <property type="entry name" value="GroES-like"/>
    <property type="match status" value="1"/>
</dbReference>
<evidence type="ECO:0000256" key="1">
    <source>
        <dbReference type="ARBA" id="ARBA00006975"/>
    </source>
</evidence>
<dbReference type="Proteomes" id="UP000053326">
    <property type="component" value="Unassembled WGS sequence"/>
</dbReference>
<dbReference type="NCBIfam" id="NF001533">
    <property type="entry name" value="PRK00364.2-4"/>
    <property type="match status" value="1"/>
</dbReference>
<dbReference type="GO" id="GO:0005524">
    <property type="term" value="F:ATP binding"/>
    <property type="evidence" value="ECO:0007669"/>
    <property type="project" value="InterPro"/>
</dbReference>
<proteinExistence type="inferred from homology"/>
<comment type="function">
    <text evidence="3 4">Together with the chaperonin GroEL, plays an essential role in assisting protein folding. The GroEL-GroES system forms a nano-cage that allows encapsulation of the non-native substrate proteins and provides a physical environment optimized to promote and accelerate protein folding. GroES binds to the apical surface of the GroEL ring, thereby capping the opening of the GroEL channel.</text>
</comment>
<dbReference type="PRINTS" id="PR00297">
    <property type="entry name" value="CHAPERONIN10"/>
</dbReference>
<dbReference type="NCBIfam" id="NF001530">
    <property type="entry name" value="PRK00364.1-6"/>
    <property type="match status" value="1"/>
</dbReference>
<evidence type="ECO:0000256" key="3">
    <source>
        <dbReference type="HAMAP-Rule" id="MF_00580"/>
    </source>
</evidence>
<dbReference type="GO" id="GO:0005737">
    <property type="term" value="C:cytoplasm"/>
    <property type="evidence" value="ECO:0007669"/>
    <property type="project" value="UniProtKB-SubCell"/>
</dbReference>
<gene>
    <name evidence="3" type="primary">groES</name>
    <name evidence="3" type="synonym">groS</name>
    <name evidence="5" type="ORF">XD66_1356</name>
</gene>
<dbReference type="InterPro" id="IPR020818">
    <property type="entry name" value="Chaperonin_GroES"/>
</dbReference>
<dbReference type="GO" id="GO:0051087">
    <property type="term" value="F:protein-folding chaperone binding"/>
    <property type="evidence" value="ECO:0007669"/>
    <property type="project" value="TreeGrafter"/>
</dbReference>
<dbReference type="GO" id="GO:0046872">
    <property type="term" value="F:metal ion binding"/>
    <property type="evidence" value="ECO:0007669"/>
    <property type="project" value="TreeGrafter"/>
</dbReference>
<dbReference type="Gene3D" id="2.30.33.40">
    <property type="entry name" value="GroES chaperonin"/>
    <property type="match status" value="1"/>
</dbReference>
<name>A0A124FK28_9THEO</name>
<dbReference type="EMBL" id="LGFO01000210">
    <property type="protein sequence ID" value="KUK35936.1"/>
    <property type="molecule type" value="Genomic_DNA"/>
</dbReference>
<dbReference type="InterPro" id="IPR037124">
    <property type="entry name" value="Chaperonin_GroES_sf"/>
</dbReference>
<dbReference type="AlphaFoldDB" id="A0A124FK28"/>
<dbReference type="PANTHER" id="PTHR10772:SF63">
    <property type="entry name" value="20 KDA CHAPERONIN, CHLOROPLASTIC"/>
    <property type="match status" value="1"/>
</dbReference>
<dbReference type="Pfam" id="PF00166">
    <property type="entry name" value="Cpn10"/>
    <property type="match status" value="1"/>
</dbReference>
<accession>A0A124FK28</accession>
<keyword evidence="2 3" id="KW-0143">Chaperone</keyword>
<comment type="subcellular location">
    <subcellularLocation>
        <location evidence="3">Cytoplasm</location>
    </subcellularLocation>
</comment>
<comment type="subunit">
    <text evidence="3">Heptamer of 7 subunits arranged in a ring. Interacts with the chaperonin GroEL.</text>
</comment>
<keyword evidence="3" id="KW-0963">Cytoplasm</keyword>
<dbReference type="PATRIC" id="fig|85874.4.peg.853"/>
<reference evidence="6" key="1">
    <citation type="journal article" date="2015" name="MBio">
        <title>Genome-Resolved Metagenomic Analysis Reveals Roles for Candidate Phyla and Other Microbial Community Members in Biogeochemical Transformations in Oil Reservoirs.</title>
        <authorList>
            <person name="Hu P."/>
            <person name="Tom L."/>
            <person name="Singh A."/>
            <person name="Thomas B.C."/>
            <person name="Baker B.J."/>
            <person name="Piceno Y.M."/>
            <person name="Andersen G.L."/>
            <person name="Banfield J.F."/>
        </authorList>
    </citation>
    <scope>NUCLEOTIDE SEQUENCE [LARGE SCALE GENOMIC DNA]</scope>
</reference>
<dbReference type="FunFam" id="2.30.33.40:FF:000001">
    <property type="entry name" value="10 kDa chaperonin"/>
    <property type="match status" value="1"/>
</dbReference>
<dbReference type="CDD" id="cd00320">
    <property type="entry name" value="cpn10"/>
    <property type="match status" value="1"/>
</dbReference>
<dbReference type="PANTHER" id="PTHR10772">
    <property type="entry name" value="10 KDA HEAT SHOCK PROTEIN"/>
    <property type="match status" value="1"/>
</dbReference>
<evidence type="ECO:0000313" key="6">
    <source>
        <dbReference type="Proteomes" id="UP000053326"/>
    </source>
</evidence>
<sequence length="94" mass="10333">MLKPLGDHVLVKPLSKEEKTEGGIYLPDTAKEKPQEGEVIAVGPGRLLENGTRVQPEVKVGDKVIYAKYGGTEIKLGDVEYLIMRESDILAIKE</sequence>
<comment type="similarity">
    <text evidence="1 3 4">Belongs to the GroES chaperonin family.</text>
</comment>
<dbReference type="InterPro" id="IPR011032">
    <property type="entry name" value="GroES-like_sf"/>
</dbReference>
<dbReference type="NCBIfam" id="NF001531">
    <property type="entry name" value="PRK00364.2-2"/>
    <property type="match status" value="1"/>
</dbReference>